<reference evidence="1" key="1">
    <citation type="journal article" date="2023" name="Insect Mol. Biol.">
        <title>Genome sequencing provides insights into the evolution of gene families encoding plant cell wall-degrading enzymes in longhorned beetles.</title>
        <authorList>
            <person name="Shin N.R."/>
            <person name="Okamura Y."/>
            <person name="Kirsch R."/>
            <person name="Pauchet Y."/>
        </authorList>
    </citation>
    <scope>NUCLEOTIDE SEQUENCE</scope>
    <source>
        <strain evidence="1">MMC_N1</strain>
    </source>
</reference>
<sequence>MQRRGETYISISEYPWKDIELKRDCLCSNITEPFIIVTKTSSKVIVAFKVTKMKITEDYNNYFFDANCEYIPNESNCLNPWKTRRLRGSSVKRAISNIFVEFLWLLQIRLPDYTSI</sequence>
<evidence type="ECO:0000313" key="2">
    <source>
        <dbReference type="Proteomes" id="UP001162164"/>
    </source>
</evidence>
<gene>
    <name evidence="1" type="ORF">NQ317_014628</name>
</gene>
<evidence type="ECO:0000313" key="1">
    <source>
        <dbReference type="EMBL" id="KAJ8973201.1"/>
    </source>
</evidence>
<comment type="caution">
    <text evidence="1">The sequence shown here is derived from an EMBL/GenBank/DDBJ whole genome shotgun (WGS) entry which is preliminary data.</text>
</comment>
<name>A0ABQ9J509_9CUCU</name>
<proteinExistence type="predicted"/>
<organism evidence="1 2">
    <name type="scientific">Molorchus minor</name>
    <dbReference type="NCBI Taxonomy" id="1323400"/>
    <lineage>
        <taxon>Eukaryota</taxon>
        <taxon>Metazoa</taxon>
        <taxon>Ecdysozoa</taxon>
        <taxon>Arthropoda</taxon>
        <taxon>Hexapoda</taxon>
        <taxon>Insecta</taxon>
        <taxon>Pterygota</taxon>
        <taxon>Neoptera</taxon>
        <taxon>Endopterygota</taxon>
        <taxon>Coleoptera</taxon>
        <taxon>Polyphaga</taxon>
        <taxon>Cucujiformia</taxon>
        <taxon>Chrysomeloidea</taxon>
        <taxon>Cerambycidae</taxon>
        <taxon>Lamiinae</taxon>
        <taxon>Monochamini</taxon>
        <taxon>Molorchus</taxon>
    </lineage>
</organism>
<dbReference type="EMBL" id="JAPWTJ010001218">
    <property type="protein sequence ID" value="KAJ8973201.1"/>
    <property type="molecule type" value="Genomic_DNA"/>
</dbReference>
<protein>
    <submittedName>
        <fullName evidence="1">Uncharacterized protein</fullName>
    </submittedName>
</protein>
<accession>A0ABQ9J509</accession>
<keyword evidence="2" id="KW-1185">Reference proteome</keyword>
<dbReference type="Proteomes" id="UP001162164">
    <property type="component" value="Unassembled WGS sequence"/>
</dbReference>